<dbReference type="AlphaFoldDB" id="A0AAW0F6D9"/>
<evidence type="ECO:0000313" key="3">
    <source>
        <dbReference type="Proteomes" id="UP001430356"/>
    </source>
</evidence>
<dbReference type="PANTHER" id="PTHR37832:SF1">
    <property type="entry name" value="STRESS-RESPONSE A_B BARREL DOMAIN-CONTAINING PROTEIN"/>
    <property type="match status" value="1"/>
</dbReference>
<sequence>MEIDAASAHQEIRQESLDPMVNSVCHCACLSLKGPIDVETLRELLRRVRTTVPGLIELHFGENDMKAYPNKTDSANGKTHTIFSRHQNGHYLKVYHNHPARVQLMKYLQNFTDGPATVLDFVSVSSNL</sequence>
<proteinExistence type="predicted"/>
<feature type="domain" description="Stress-response A/B barrel" evidence="1">
    <location>
        <begin position="24"/>
        <end position="121"/>
    </location>
</feature>
<evidence type="ECO:0000259" key="1">
    <source>
        <dbReference type="PROSITE" id="PS51502"/>
    </source>
</evidence>
<evidence type="ECO:0000313" key="2">
    <source>
        <dbReference type="EMBL" id="KAK7201780.1"/>
    </source>
</evidence>
<accession>A0AAW0F6D9</accession>
<dbReference type="Proteomes" id="UP001430356">
    <property type="component" value="Unassembled WGS sequence"/>
</dbReference>
<dbReference type="SUPFAM" id="SSF54909">
    <property type="entry name" value="Dimeric alpha+beta barrel"/>
    <property type="match status" value="1"/>
</dbReference>
<dbReference type="EMBL" id="JAECZO010000020">
    <property type="protein sequence ID" value="KAK7201780.1"/>
    <property type="molecule type" value="Genomic_DNA"/>
</dbReference>
<dbReference type="InterPro" id="IPR011008">
    <property type="entry name" value="Dimeric_a/b-barrel"/>
</dbReference>
<dbReference type="PROSITE" id="PS51502">
    <property type="entry name" value="S_R_A_B_BARREL"/>
    <property type="match status" value="1"/>
</dbReference>
<dbReference type="SMART" id="SM00886">
    <property type="entry name" value="Dabb"/>
    <property type="match status" value="1"/>
</dbReference>
<dbReference type="PANTHER" id="PTHR37832">
    <property type="entry name" value="BLL2683 PROTEIN"/>
    <property type="match status" value="1"/>
</dbReference>
<gene>
    <name evidence="2" type="ORF">NESM_000244200</name>
</gene>
<name>A0AAW0F6D9_9TRYP</name>
<dbReference type="Gene3D" id="3.30.70.100">
    <property type="match status" value="1"/>
</dbReference>
<protein>
    <submittedName>
        <fullName evidence="2">Stress responsive A/B Barrel Domain</fullName>
    </submittedName>
</protein>
<reference evidence="2 3" key="1">
    <citation type="journal article" date="2021" name="MBio">
        <title>A New Model Trypanosomatid, Novymonas esmeraldas: Genomic Perception of Its 'Candidatus Pandoraea novymonadis' Endosymbiont.</title>
        <authorList>
            <person name="Zakharova A."/>
            <person name="Saura A."/>
            <person name="Butenko A."/>
            <person name="Podesvova L."/>
            <person name="Warmusova S."/>
            <person name="Kostygov A.Y."/>
            <person name="Nenarokova A."/>
            <person name="Lukes J."/>
            <person name="Opperdoes F.R."/>
            <person name="Yurchenko V."/>
        </authorList>
    </citation>
    <scope>NUCLEOTIDE SEQUENCE [LARGE SCALE GENOMIC DNA]</scope>
    <source>
        <strain evidence="2 3">E262AT.01</strain>
    </source>
</reference>
<keyword evidence="3" id="KW-1185">Reference proteome</keyword>
<comment type="caution">
    <text evidence="2">The sequence shown here is derived from an EMBL/GenBank/DDBJ whole genome shotgun (WGS) entry which is preliminary data.</text>
</comment>
<organism evidence="2 3">
    <name type="scientific">Novymonas esmeraldas</name>
    <dbReference type="NCBI Taxonomy" id="1808958"/>
    <lineage>
        <taxon>Eukaryota</taxon>
        <taxon>Discoba</taxon>
        <taxon>Euglenozoa</taxon>
        <taxon>Kinetoplastea</taxon>
        <taxon>Metakinetoplastina</taxon>
        <taxon>Trypanosomatida</taxon>
        <taxon>Trypanosomatidae</taxon>
        <taxon>Novymonas</taxon>
    </lineage>
</organism>
<dbReference type="InterPro" id="IPR013097">
    <property type="entry name" value="Dabb"/>
</dbReference>